<dbReference type="STRING" id="1266370.NITGR_190065"/>
<dbReference type="GO" id="GO:0016485">
    <property type="term" value="P:protein processing"/>
    <property type="evidence" value="ECO:0007669"/>
    <property type="project" value="TreeGrafter"/>
</dbReference>
<dbReference type="Gene3D" id="3.40.50.1450">
    <property type="entry name" value="HybD-like"/>
    <property type="match status" value="1"/>
</dbReference>
<dbReference type="InterPro" id="IPR000671">
    <property type="entry name" value="Peptidase_A31"/>
</dbReference>
<dbReference type="PANTHER" id="PTHR30302">
    <property type="entry name" value="HYDROGENASE 1 MATURATION PROTEASE"/>
    <property type="match status" value="1"/>
</dbReference>
<sequence>MTESPHILVLGIGNLWRGDDAAGRHAARRLAERISSHNVAVREVEGEGAAVMEALEGFDAAILVDAVESGASPGTVHCWDVSTESMNAKFLRCSTHNFSVHDAVEMARALGKLPPRVIVFGIEGKTFSPGQGMAVEVETSMDSLVSRVLEQIHTLTGETRHA</sequence>
<dbReference type="SUPFAM" id="SSF53163">
    <property type="entry name" value="HybD-like"/>
    <property type="match status" value="1"/>
</dbReference>
<dbReference type="GO" id="GO:0004190">
    <property type="term" value="F:aspartic-type endopeptidase activity"/>
    <property type="evidence" value="ECO:0007669"/>
    <property type="project" value="UniProtKB-KW"/>
</dbReference>
<name>M1YHJ6_NITG3</name>
<dbReference type="AlphaFoldDB" id="M1YHJ6"/>
<keyword evidence="2 5" id="KW-0645">Protease</keyword>
<dbReference type="PRINTS" id="PR00446">
    <property type="entry name" value="HYDRGNUPTAKE"/>
</dbReference>
<organism evidence="5 6">
    <name type="scientific">Nitrospina gracilis (strain 3/211)</name>
    <dbReference type="NCBI Taxonomy" id="1266370"/>
    <lineage>
        <taxon>Bacteria</taxon>
        <taxon>Pseudomonadati</taxon>
        <taxon>Nitrospinota/Tectimicrobiota group</taxon>
        <taxon>Nitrospinota</taxon>
        <taxon>Nitrospinia</taxon>
        <taxon>Nitrospinales</taxon>
        <taxon>Nitrospinaceae</taxon>
        <taxon>Nitrospina</taxon>
    </lineage>
</organism>
<dbReference type="Proteomes" id="UP000011704">
    <property type="component" value="Unassembled WGS sequence"/>
</dbReference>
<dbReference type="NCBIfam" id="TIGR00072">
    <property type="entry name" value="hydrog_prot"/>
    <property type="match status" value="1"/>
</dbReference>
<dbReference type="InParanoid" id="M1YHJ6"/>
<evidence type="ECO:0000313" key="6">
    <source>
        <dbReference type="Proteomes" id="UP000011704"/>
    </source>
</evidence>
<protein>
    <submittedName>
        <fullName evidence="5">Putative Hydrogenase maturation protease HycI</fullName>
    </submittedName>
</protein>
<evidence type="ECO:0000256" key="2">
    <source>
        <dbReference type="ARBA" id="ARBA00022670"/>
    </source>
</evidence>
<dbReference type="EMBL" id="CAQJ01000021">
    <property type="protein sequence ID" value="CCQ89955.1"/>
    <property type="molecule type" value="Genomic_DNA"/>
</dbReference>
<accession>M1YHJ6</accession>
<dbReference type="HOGENOM" id="CLU_099037_2_1_0"/>
<dbReference type="InterPro" id="IPR023430">
    <property type="entry name" value="Pept_HybD-like_dom_sf"/>
</dbReference>
<dbReference type="Pfam" id="PF01750">
    <property type="entry name" value="HycI"/>
    <property type="match status" value="1"/>
</dbReference>
<dbReference type="CDD" id="cd00518">
    <property type="entry name" value="H2MP"/>
    <property type="match status" value="1"/>
</dbReference>
<keyword evidence="3" id="KW-0064">Aspartyl protease</keyword>
<dbReference type="GO" id="GO:0008047">
    <property type="term" value="F:enzyme activator activity"/>
    <property type="evidence" value="ECO:0007669"/>
    <property type="project" value="InterPro"/>
</dbReference>
<dbReference type="FunCoup" id="M1YHJ6">
    <property type="interactions" value="69"/>
</dbReference>
<evidence type="ECO:0000256" key="3">
    <source>
        <dbReference type="ARBA" id="ARBA00022750"/>
    </source>
</evidence>
<dbReference type="PANTHER" id="PTHR30302:SF1">
    <property type="entry name" value="HYDROGENASE 2 MATURATION PROTEASE"/>
    <property type="match status" value="1"/>
</dbReference>
<proteinExistence type="inferred from homology"/>
<keyword evidence="6" id="KW-1185">Reference proteome</keyword>
<reference evidence="5 6" key="1">
    <citation type="journal article" date="2013" name="Front. Microbiol.">
        <title>The genome of Nitrospina gracilis illuminates the metabolism and evolution of the major marine nitrite oxidizer.</title>
        <authorList>
            <person name="Luecker S."/>
            <person name="Nowka B."/>
            <person name="Rattei T."/>
            <person name="Spieck E."/>
            <person name="and Daims H."/>
        </authorList>
    </citation>
    <scope>NUCLEOTIDE SEQUENCE [LARGE SCALE GENOMIC DNA]</scope>
    <source>
        <strain evidence="5 6">3/211</strain>
    </source>
</reference>
<keyword evidence="4" id="KW-0378">Hydrolase</keyword>
<comment type="caution">
    <text evidence="5">The sequence shown here is derived from an EMBL/GenBank/DDBJ whole genome shotgun (WGS) entry which is preliminary data.</text>
</comment>
<comment type="similarity">
    <text evidence="1">Belongs to the peptidase A31 family.</text>
</comment>
<evidence type="ECO:0000256" key="4">
    <source>
        <dbReference type="ARBA" id="ARBA00022801"/>
    </source>
</evidence>
<evidence type="ECO:0000256" key="1">
    <source>
        <dbReference type="ARBA" id="ARBA00006814"/>
    </source>
</evidence>
<dbReference type="RefSeq" id="WP_005006912.1">
    <property type="nucleotide sequence ID" value="NZ_HG422173.1"/>
</dbReference>
<evidence type="ECO:0000313" key="5">
    <source>
        <dbReference type="EMBL" id="CCQ89955.1"/>
    </source>
</evidence>
<gene>
    <name evidence="5" type="ORF">NITGR_190065</name>
</gene>